<proteinExistence type="predicted"/>
<protein>
    <submittedName>
        <fullName evidence="1 2">Uncharacterized protein</fullName>
    </submittedName>
</protein>
<reference evidence="2" key="4">
    <citation type="journal article" date="2015" name="G3 (Bethesda)">
        <title>Genome sequences of three phytopathogenic species of the Magnaporthaceae family of fungi.</title>
        <authorList>
            <person name="Okagaki L.H."/>
            <person name="Nunes C.C."/>
            <person name="Sailsbery J."/>
            <person name="Clay B."/>
            <person name="Brown D."/>
            <person name="John T."/>
            <person name="Oh Y."/>
            <person name="Young N."/>
            <person name="Fitzgerald M."/>
            <person name="Haas B.J."/>
            <person name="Zeng Q."/>
            <person name="Young S."/>
            <person name="Adiconis X."/>
            <person name="Fan L."/>
            <person name="Levin J.Z."/>
            <person name="Mitchell T.K."/>
            <person name="Okubara P.A."/>
            <person name="Farman M.L."/>
            <person name="Kohn L.M."/>
            <person name="Birren B."/>
            <person name="Ma L.-J."/>
            <person name="Dean R.A."/>
        </authorList>
    </citation>
    <scope>NUCLEOTIDE SEQUENCE</scope>
    <source>
        <strain evidence="2">R3-111a-1</strain>
    </source>
</reference>
<reference evidence="1" key="3">
    <citation type="submission" date="2010-09" db="EMBL/GenBank/DDBJ databases">
        <title>Annotation of Gaeumannomyces graminis var. tritici R3-111a-1.</title>
        <authorList>
            <consortium name="The Broad Institute Genome Sequencing Platform"/>
            <person name="Ma L.-J."/>
            <person name="Dead R."/>
            <person name="Young S.K."/>
            <person name="Zeng Q."/>
            <person name="Gargeya S."/>
            <person name="Fitzgerald M."/>
            <person name="Haas B."/>
            <person name="Abouelleil A."/>
            <person name="Alvarado L."/>
            <person name="Arachchi H.M."/>
            <person name="Berlin A."/>
            <person name="Brown A."/>
            <person name="Chapman S.B."/>
            <person name="Chen Z."/>
            <person name="Dunbar C."/>
            <person name="Freedman E."/>
            <person name="Gearin G."/>
            <person name="Gellesch M."/>
            <person name="Goldberg J."/>
            <person name="Griggs A."/>
            <person name="Gujja S."/>
            <person name="Heiman D."/>
            <person name="Howarth C."/>
            <person name="Larson L."/>
            <person name="Lui A."/>
            <person name="MacDonald P.J.P."/>
            <person name="Mehta T."/>
            <person name="Montmayeur A."/>
            <person name="Murphy C."/>
            <person name="Neiman D."/>
            <person name="Pearson M."/>
            <person name="Priest M."/>
            <person name="Roberts A."/>
            <person name="Saif S."/>
            <person name="Shea T."/>
            <person name="Shenoy N."/>
            <person name="Sisk P."/>
            <person name="Stolte C."/>
            <person name="Sykes S."/>
            <person name="Yandava C."/>
            <person name="Wortman J."/>
            <person name="Nusbaum C."/>
            <person name="Birren B."/>
        </authorList>
    </citation>
    <scope>NUCLEOTIDE SEQUENCE</scope>
    <source>
        <strain evidence="1">R3-111a-1</strain>
    </source>
</reference>
<name>J3NJL6_GAET3</name>
<dbReference type="GeneID" id="20341904"/>
<dbReference type="AlphaFoldDB" id="J3NJL6"/>
<sequence>MCMPPTNLAERRPSAARPQYPDTRWGYMRGWHTLRLLRLLPSGKTACFLPNTATGRERLHERAHTKKNTNAMRAARKHISAGIDSLSAVDDGAGWTAKGRGWWWIITRLGGSRAPRLASSVQIQKPGCASRASYIHNAAHNRRSGSAGGLCPSTSPITQLSKGRIQNDRDEMTRLGKAMIGCFSKALLPGPGPRRPTVAPG</sequence>
<keyword evidence="3" id="KW-1185">Reference proteome</keyword>
<gene>
    <name evidence="2" type="primary">20341904</name>
    <name evidence="1" type="ORF">GGTG_01446</name>
</gene>
<reference evidence="2" key="5">
    <citation type="submission" date="2018-04" db="UniProtKB">
        <authorList>
            <consortium name="EnsemblFungi"/>
        </authorList>
    </citation>
    <scope>IDENTIFICATION</scope>
    <source>
        <strain evidence="2">R3-111a-1</strain>
    </source>
</reference>
<reference evidence="1" key="2">
    <citation type="submission" date="2010-07" db="EMBL/GenBank/DDBJ databases">
        <authorList>
            <consortium name="The Broad Institute Genome Sequencing Platform"/>
            <consortium name="Broad Institute Genome Sequencing Center for Infectious Disease"/>
            <person name="Ma L.-J."/>
            <person name="Dead R."/>
            <person name="Young S."/>
            <person name="Zeng Q."/>
            <person name="Koehrsen M."/>
            <person name="Alvarado L."/>
            <person name="Berlin A."/>
            <person name="Chapman S.B."/>
            <person name="Chen Z."/>
            <person name="Freedman E."/>
            <person name="Gellesch M."/>
            <person name="Goldberg J."/>
            <person name="Griggs A."/>
            <person name="Gujja S."/>
            <person name="Heilman E.R."/>
            <person name="Heiman D."/>
            <person name="Hepburn T."/>
            <person name="Howarth C."/>
            <person name="Jen D."/>
            <person name="Larson L."/>
            <person name="Mehta T."/>
            <person name="Neiman D."/>
            <person name="Pearson M."/>
            <person name="Roberts A."/>
            <person name="Saif S."/>
            <person name="Shea T."/>
            <person name="Shenoy N."/>
            <person name="Sisk P."/>
            <person name="Stolte C."/>
            <person name="Sykes S."/>
            <person name="Walk T."/>
            <person name="White J."/>
            <person name="Yandava C."/>
            <person name="Haas B."/>
            <person name="Nusbaum C."/>
            <person name="Birren B."/>
        </authorList>
    </citation>
    <scope>NUCLEOTIDE SEQUENCE</scope>
    <source>
        <strain evidence="1">R3-111a-1</strain>
    </source>
</reference>
<dbReference type="EMBL" id="GL385395">
    <property type="protein sequence ID" value="EJT81468.1"/>
    <property type="molecule type" value="Genomic_DNA"/>
</dbReference>
<evidence type="ECO:0000313" key="2">
    <source>
        <dbReference type="EnsemblFungi" id="EJT81468"/>
    </source>
</evidence>
<accession>J3NJL6</accession>
<organism evidence="1">
    <name type="scientific">Gaeumannomyces tritici (strain R3-111a-1)</name>
    <name type="common">Wheat and barley take-all root rot fungus</name>
    <name type="synonym">Gaeumannomyces graminis var. tritici</name>
    <dbReference type="NCBI Taxonomy" id="644352"/>
    <lineage>
        <taxon>Eukaryota</taxon>
        <taxon>Fungi</taxon>
        <taxon>Dikarya</taxon>
        <taxon>Ascomycota</taxon>
        <taxon>Pezizomycotina</taxon>
        <taxon>Sordariomycetes</taxon>
        <taxon>Sordariomycetidae</taxon>
        <taxon>Magnaporthales</taxon>
        <taxon>Magnaporthaceae</taxon>
        <taxon>Gaeumannomyces</taxon>
    </lineage>
</organism>
<dbReference type="VEuPathDB" id="FungiDB:GGTG_01446"/>
<evidence type="ECO:0000313" key="1">
    <source>
        <dbReference type="EMBL" id="EJT81468.1"/>
    </source>
</evidence>
<dbReference type="EnsemblFungi" id="EJT81468">
    <property type="protein sequence ID" value="EJT81468"/>
    <property type="gene ID" value="GGTG_01446"/>
</dbReference>
<reference evidence="3" key="1">
    <citation type="submission" date="2010-07" db="EMBL/GenBank/DDBJ databases">
        <title>The genome sequence of Gaeumannomyces graminis var. tritici strain R3-111a-1.</title>
        <authorList>
            <consortium name="The Broad Institute Genome Sequencing Platform"/>
            <person name="Ma L.-J."/>
            <person name="Dead R."/>
            <person name="Young S."/>
            <person name="Zeng Q."/>
            <person name="Koehrsen M."/>
            <person name="Alvarado L."/>
            <person name="Berlin A."/>
            <person name="Chapman S.B."/>
            <person name="Chen Z."/>
            <person name="Freedman E."/>
            <person name="Gellesch M."/>
            <person name="Goldberg J."/>
            <person name="Griggs A."/>
            <person name="Gujja S."/>
            <person name="Heilman E.R."/>
            <person name="Heiman D."/>
            <person name="Hepburn T."/>
            <person name="Howarth C."/>
            <person name="Jen D."/>
            <person name="Larson L."/>
            <person name="Mehta T."/>
            <person name="Neiman D."/>
            <person name="Pearson M."/>
            <person name="Roberts A."/>
            <person name="Saif S."/>
            <person name="Shea T."/>
            <person name="Shenoy N."/>
            <person name="Sisk P."/>
            <person name="Stolte C."/>
            <person name="Sykes S."/>
            <person name="Walk T."/>
            <person name="White J."/>
            <person name="Yandava C."/>
            <person name="Haas B."/>
            <person name="Nusbaum C."/>
            <person name="Birren B."/>
        </authorList>
    </citation>
    <scope>NUCLEOTIDE SEQUENCE [LARGE SCALE GENOMIC DNA]</scope>
    <source>
        <strain evidence="3">R3-111a-1</strain>
    </source>
</reference>
<dbReference type="RefSeq" id="XP_009217477.1">
    <property type="nucleotide sequence ID" value="XM_009219213.1"/>
</dbReference>
<dbReference type="Proteomes" id="UP000006039">
    <property type="component" value="Unassembled WGS sequence"/>
</dbReference>
<evidence type="ECO:0000313" key="3">
    <source>
        <dbReference type="Proteomes" id="UP000006039"/>
    </source>
</evidence>
<dbReference type="HOGENOM" id="CLU_1360480_0_0_1"/>